<reference evidence="2" key="1">
    <citation type="submission" date="2017-02" db="UniProtKB">
        <authorList>
            <consortium name="WormBaseParasite"/>
        </authorList>
    </citation>
    <scope>IDENTIFICATION</scope>
</reference>
<evidence type="ECO:0000313" key="2">
    <source>
        <dbReference type="WBParaSite" id="PTRK_0000787200.1"/>
    </source>
</evidence>
<dbReference type="WBParaSite" id="PTRK_0000787200.1">
    <property type="protein sequence ID" value="PTRK_0000787200.1"/>
    <property type="gene ID" value="PTRK_0000787200"/>
</dbReference>
<evidence type="ECO:0000313" key="1">
    <source>
        <dbReference type="Proteomes" id="UP000038045"/>
    </source>
</evidence>
<sequence>MKCAAKRPCAHQVSAIKRRINVSGGGRTGGSRRQRKLATPQLLSLRRHHVPGGVDERRTLHPTKQMALQAALQHIGHVATLGATSDAIQWFRRQKRRCSRVRNSGAPPSQQKLAFQAHVAAVRQHDRVGACHALEHADHLARVAVLVVVPDVENHGLVGRDGREAVHDAGAVRADEVGRDDLGGLDVVDLLTQLGVQRNATQVVVRLVAVCRTLQRQVQHGHRDIGGGNADRVAGELALELGQRLRHGLRGTGLGDDHVQRRRAAAAVALVEVVDQVLVVGVRVHGLDVTVDDAVGLVNRGKHRRDRVRRARCCRHNCVSVGDLRAVHAVHDVLHGALAGSGEQHARDAGRLQVLAQALGIAPAARVVDEDRVLDAVLRVVDARGIVRVDDLDAHAVGGDGVVFFVDGDGAIERTVHRVATQQAGTLDQVVLGALAHNDGTQAQAVAAARVIDDDAGEQAADAAEAVEHDVALWCALGTVEHLGKLLTQVGVKLGIGGAFADKTCHVNRRGVRRKLVDLLEHGESFIERELTVAELARLFVSLDDAGGRQTHQALTVNGCHHAAVAVQGTNVRDHPLGQLFVAVPRLLVGVEIVHAHPCSSTGSRP</sequence>
<keyword evidence="1" id="KW-1185">Reference proteome</keyword>
<proteinExistence type="predicted"/>
<accession>A0A0N4ZIW0</accession>
<organism evidence="1 2">
    <name type="scientific">Parastrongyloides trichosuri</name>
    <name type="common">Possum-specific nematode worm</name>
    <dbReference type="NCBI Taxonomy" id="131310"/>
    <lineage>
        <taxon>Eukaryota</taxon>
        <taxon>Metazoa</taxon>
        <taxon>Ecdysozoa</taxon>
        <taxon>Nematoda</taxon>
        <taxon>Chromadorea</taxon>
        <taxon>Rhabditida</taxon>
        <taxon>Tylenchina</taxon>
        <taxon>Panagrolaimomorpha</taxon>
        <taxon>Strongyloidoidea</taxon>
        <taxon>Strongyloididae</taxon>
        <taxon>Parastrongyloides</taxon>
    </lineage>
</organism>
<protein>
    <submittedName>
        <fullName evidence="2">NAD-specific glutamate dehydrogenase</fullName>
    </submittedName>
</protein>
<name>A0A0N4ZIW0_PARTI</name>
<dbReference type="AlphaFoldDB" id="A0A0N4ZIW0"/>
<dbReference type="Proteomes" id="UP000038045">
    <property type="component" value="Unplaced"/>
</dbReference>